<sequence length="96" mass="11545">MLIAGGIDNRRRLRSRCYIRRESELACTIDLDEWQITLKREMTRNHQFHAIVHRAAIQIHTIFFVFDVIVSNNRKLLNSDVWRTITKSKRPSPRWQ</sequence>
<dbReference type="Proteomes" id="UP000075880">
    <property type="component" value="Unassembled WGS sequence"/>
</dbReference>
<dbReference type="EnsemblMetazoa" id="ENSAATROPT005503">
    <property type="protein sequence ID" value="ENSAATROPP005089"/>
    <property type="gene ID" value="ENSAATROPG004427"/>
</dbReference>
<keyword evidence="2" id="KW-1185">Reference proteome</keyword>
<evidence type="ECO:0000313" key="2">
    <source>
        <dbReference type="Proteomes" id="UP000075880"/>
    </source>
</evidence>
<protein>
    <submittedName>
        <fullName evidence="1">Uncharacterized protein</fullName>
    </submittedName>
</protein>
<proteinExistence type="predicted"/>
<dbReference type="AlphaFoldDB" id="A0AAG5D2G7"/>
<name>A0AAG5D2G7_ANOAO</name>
<organism evidence="1 2">
    <name type="scientific">Anopheles atroparvus</name>
    <name type="common">European mosquito</name>
    <dbReference type="NCBI Taxonomy" id="41427"/>
    <lineage>
        <taxon>Eukaryota</taxon>
        <taxon>Metazoa</taxon>
        <taxon>Ecdysozoa</taxon>
        <taxon>Arthropoda</taxon>
        <taxon>Hexapoda</taxon>
        <taxon>Insecta</taxon>
        <taxon>Pterygota</taxon>
        <taxon>Neoptera</taxon>
        <taxon>Endopterygota</taxon>
        <taxon>Diptera</taxon>
        <taxon>Nematocera</taxon>
        <taxon>Culicoidea</taxon>
        <taxon>Culicidae</taxon>
        <taxon>Anophelinae</taxon>
        <taxon>Anopheles</taxon>
    </lineage>
</organism>
<reference evidence="1" key="1">
    <citation type="submission" date="2024-04" db="UniProtKB">
        <authorList>
            <consortium name="EnsemblMetazoa"/>
        </authorList>
    </citation>
    <scope>IDENTIFICATION</scope>
    <source>
        <strain evidence="1">EBRO</strain>
    </source>
</reference>
<evidence type="ECO:0000313" key="1">
    <source>
        <dbReference type="EnsemblMetazoa" id="ENSAATROPP005089"/>
    </source>
</evidence>
<accession>A0AAG5D2G7</accession>